<evidence type="ECO:0000256" key="3">
    <source>
        <dbReference type="ARBA" id="ARBA00022703"/>
    </source>
</evidence>
<evidence type="ECO:0000259" key="12">
    <source>
        <dbReference type="Pfam" id="PF00870"/>
    </source>
</evidence>
<evidence type="ECO:0000256" key="6">
    <source>
        <dbReference type="ARBA" id="ARBA00023015"/>
    </source>
</evidence>
<name>A0AAV2Q7Y5_MEGNR</name>
<comment type="cofactor">
    <cofactor evidence="11">
        <name>Zn(2+)</name>
        <dbReference type="ChEBI" id="CHEBI:29105"/>
    </cofactor>
    <text evidence="11">Binds 1 zinc ion per subunit.</text>
</comment>
<dbReference type="InterPro" id="IPR008967">
    <property type="entry name" value="p53-like_TF_DNA-bd_sf"/>
</dbReference>
<keyword evidence="6" id="KW-0805">Transcription regulation</keyword>
<dbReference type="GO" id="GO:0006915">
    <property type="term" value="P:apoptotic process"/>
    <property type="evidence" value="ECO:0007669"/>
    <property type="project" value="UniProtKB-KW"/>
</dbReference>
<comment type="caution">
    <text evidence="13">The sequence shown here is derived from an EMBL/GenBank/DDBJ whole genome shotgun (WGS) entry which is preliminary data.</text>
</comment>
<comment type="subcellular location">
    <subcellularLocation>
        <location evidence="1">Nucleus</location>
    </subcellularLocation>
</comment>
<evidence type="ECO:0000313" key="14">
    <source>
        <dbReference type="Proteomes" id="UP001497623"/>
    </source>
</evidence>
<comment type="similarity">
    <text evidence="2">Belongs to the p53 family.</text>
</comment>
<dbReference type="Gene3D" id="2.60.40.720">
    <property type="match status" value="1"/>
</dbReference>
<evidence type="ECO:0000256" key="8">
    <source>
        <dbReference type="ARBA" id="ARBA00023159"/>
    </source>
</evidence>
<feature type="binding site" evidence="11">
    <location>
        <position position="354"/>
    </location>
    <ligand>
        <name>Zn(2+)</name>
        <dbReference type="ChEBI" id="CHEBI:29105"/>
    </ligand>
</feature>
<accession>A0AAV2Q7Y5</accession>
<evidence type="ECO:0000256" key="7">
    <source>
        <dbReference type="ARBA" id="ARBA00023125"/>
    </source>
</evidence>
<gene>
    <name evidence="13" type="ORF">MNOR_LOCUS9262</name>
</gene>
<dbReference type="GO" id="GO:0000978">
    <property type="term" value="F:RNA polymerase II cis-regulatory region sequence-specific DNA binding"/>
    <property type="evidence" value="ECO:0007669"/>
    <property type="project" value="TreeGrafter"/>
</dbReference>
<evidence type="ECO:0000256" key="11">
    <source>
        <dbReference type="PIRSR" id="PIRSR602117-1"/>
    </source>
</evidence>
<dbReference type="GO" id="GO:0005634">
    <property type="term" value="C:nucleus"/>
    <property type="evidence" value="ECO:0007669"/>
    <property type="project" value="UniProtKB-SubCell"/>
</dbReference>
<keyword evidence="14" id="KW-1185">Reference proteome</keyword>
<dbReference type="EMBL" id="CAXKWB010004455">
    <property type="protein sequence ID" value="CAL4073775.1"/>
    <property type="molecule type" value="Genomic_DNA"/>
</dbReference>
<dbReference type="PANTHER" id="PTHR11447:SF16">
    <property type="entry name" value="P53 PROTEIN LONG FORM VARIANT 1"/>
    <property type="match status" value="1"/>
</dbReference>
<evidence type="ECO:0000256" key="5">
    <source>
        <dbReference type="ARBA" id="ARBA00022833"/>
    </source>
</evidence>
<proteinExistence type="inferred from homology"/>
<dbReference type="Proteomes" id="UP001497623">
    <property type="component" value="Unassembled WGS sequence"/>
</dbReference>
<keyword evidence="4 11" id="KW-0479">Metal-binding</keyword>
<dbReference type="SUPFAM" id="SSF49417">
    <property type="entry name" value="p53-like transcription factors"/>
    <property type="match status" value="1"/>
</dbReference>
<evidence type="ECO:0000256" key="10">
    <source>
        <dbReference type="ARBA" id="ARBA00023242"/>
    </source>
</evidence>
<keyword evidence="9" id="KW-0804">Transcription</keyword>
<dbReference type="InterPro" id="IPR011615">
    <property type="entry name" value="p53_DNA-bd"/>
</dbReference>
<feature type="binding site" evidence="11">
    <location>
        <position position="412"/>
    </location>
    <ligand>
        <name>Zn(2+)</name>
        <dbReference type="ChEBI" id="CHEBI:29105"/>
    </ligand>
</feature>
<dbReference type="AlphaFoldDB" id="A0AAV2Q7Y5"/>
<evidence type="ECO:0000313" key="13">
    <source>
        <dbReference type="EMBL" id="CAL4073775.1"/>
    </source>
</evidence>
<keyword evidence="10" id="KW-0539">Nucleus</keyword>
<feature type="binding site" evidence="11">
    <location>
        <position position="416"/>
    </location>
    <ligand>
        <name>Zn(2+)</name>
        <dbReference type="ChEBI" id="CHEBI:29105"/>
    </ligand>
</feature>
<keyword evidence="5 11" id="KW-0862">Zinc</keyword>
<dbReference type="Pfam" id="PF00870">
    <property type="entry name" value="P53"/>
    <property type="match status" value="1"/>
</dbReference>
<dbReference type="InterPro" id="IPR002117">
    <property type="entry name" value="p53_tumour_suppressor"/>
</dbReference>
<dbReference type="GO" id="GO:0046872">
    <property type="term" value="F:metal ion binding"/>
    <property type="evidence" value="ECO:0007669"/>
    <property type="project" value="UniProtKB-KW"/>
</dbReference>
<dbReference type="PANTHER" id="PTHR11447">
    <property type="entry name" value="CELLULAR TUMOR ANTIGEN P53"/>
    <property type="match status" value="1"/>
</dbReference>
<reference evidence="13 14" key="1">
    <citation type="submission" date="2024-05" db="EMBL/GenBank/DDBJ databases">
        <authorList>
            <person name="Wallberg A."/>
        </authorList>
    </citation>
    <scope>NUCLEOTIDE SEQUENCE [LARGE SCALE GENOMIC DNA]</scope>
</reference>
<keyword evidence="7" id="KW-0238">DNA-binding</keyword>
<evidence type="ECO:0000256" key="9">
    <source>
        <dbReference type="ARBA" id="ARBA00023163"/>
    </source>
</evidence>
<dbReference type="CDD" id="cd08367">
    <property type="entry name" value="P53"/>
    <property type="match status" value="1"/>
</dbReference>
<keyword evidence="3" id="KW-0053">Apoptosis</keyword>
<evidence type="ECO:0000256" key="1">
    <source>
        <dbReference type="ARBA" id="ARBA00004123"/>
    </source>
</evidence>
<evidence type="ECO:0000256" key="4">
    <source>
        <dbReference type="ARBA" id="ARBA00022723"/>
    </source>
</evidence>
<dbReference type="InterPro" id="IPR012346">
    <property type="entry name" value="p53/RUNT-type_TF_DNA-bd_sf"/>
</dbReference>
<sequence length="554" mass="61334">MAKKFGDGCGDGYSAHSGRSLYSDGGQHVAGETTAGGDGATRYSVVGSGQVVGVNTNYLSFNSASSHTLCPPPPPPPYRAPTAATNTHMGATNIHVSSLTTNSNIPFISLHAMNAMERSNTEPLLAEDEFTELIRDNSLLNRTGSGIFSQLLAESPQPLHVQMTQQDHQYAQVIPYVEVQNDQCETQSHQIHLQQQTQQQPSTPQPQLLQEQQEETLFPQDQLLQISPSVWDNLGENLEDSGLTVSLGPSSEISLVNNDFVTVSEGLTFPGHNTNTTPSIMNWPGRYAFQISMPTDNKERNKWCYSSSKSKLYVCPNISVPINVSVNDWISDGSITITPIYERSKDIMEPVSRCFNCKNIPMCEASLVDHVVQVDGEAGRYEIIGERHQVSVPLQSPQMGELTSTILVKVMCLTSCVGGPNRRPFILRFTLKNKDGEELGRQILDMKCCKCPSRDMTNEEKQHSGPRSVPQAPRLCDEKRAKVRKLASEIVVGQQKKKPRIKLEPGAPTQFVNVLVPVQFESEVKRYVNQLIAEDYVKQTNPQLLMYPEDEDSN</sequence>
<organism evidence="13 14">
    <name type="scientific">Meganyctiphanes norvegica</name>
    <name type="common">Northern krill</name>
    <name type="synonym">Thysanopoda norvegica</name>
    <dbReference type="NCBI Taxonomy" id="48144"/>
    <lineage>
        <taxon>Eukaryota</taxon>
        <taxon>Metazoa</taxon>
        <taxon>Ecdysozoa</taxon>
        <taxon>Arthropoda</taxon>
        <taxon>Crustacea</taxon>
        <taxon>Multicrustacea</taxon>
        <taxon>Malacostraca</taxon>
        <taxon>Eumalacostraca</taxon>
        <taxon>Eucarida</taxon>
        <taxon>Euphausiacea</taxon>
        <taxon>Euphausiidae</taxon>
        <taxon>Meganyctiphanes</taxon>
    </lineage>
</organism>
<dbReference type="GO" id="GO:0000981">
    <property type="term" value="F:DNA-binding transcription factor activity, RNA polymerase II-specific"/>
    <property type="evidence" value="ECO:0007669"/>
    <property type="project" value="TreeGrafter"/>
</dbReference>
<keyword evidence="8" id="KW-0010">Activator</keyword>
<dbReference type="PRINTS" id="PR00386">
    <property type="entry name" value="P53SUPPRESSR"/>
</dbReference>
<evidence type="ECO:0000256" key="2">
    <source>
        <dbReference type="ARBA" id="ARBA00006167"/>
    </source>
</evidence>
<protein>
    <recommendedName>
        <fullName evidence="12">p53 DNA-binding domain-containing protein</fullName>
    </recommendedName>
</protein>
<feature type="domain" description="p53 DNA-binding" evidence="12">
    <location>
        <begin position="282"/>
        <end position="462"/>
    </location>
</feature>